<proteinExistence type="predicted"/>
<gene>
    <name evidence="1" type="ORF">J0J69_03895</name>
</gene>
<dbReference type="Proteomes" id="UP001058016">
    <property type="component" value="Chromosome"/>
</dbReference>
<keyword evidence="2" id="KW-1185">Reference proteome</keyword>
<evidence type="ECO:0000313" key="2">
    <source>
        <dbReference type="Proteomes" id="UP001058016"/>
    </source>
</evidence>
<name>A0ABY5JLH0_9FIRM</name>
<evidence type="ECO:0000313" key="1">
    <source>
        <dbReference type="EMBL" id="UUF06731.1"/>
    </source>
</evidence>
<dbReference type="RefSeq" id="WP_212725660.1">
    <property type="nucleotide sequence ID" value="NZ_CP071249.1"/>
</dbReference>
<dbReference type="EMBL" id="CP071249">
    <property type="protein sequence ID" value="UUF06731.1"/>
    <property type="molecule type" value="Genomic_DNA"/>
</dbReference>
<protein>
    <submittedName>
        <fullName evidence="1">Uncharacterized protein</fullName>
    </submittedName>
</protein>
<sequence>MNGKVLYEEWFLDISSIFTIYLPTIQFDEQAKCFTVDDTVDGSRYMKEIIGEIKVNYKTKELLVYKMYEIIFERMKKHFEVSGKSISKDRVFVTCIERLFEQMIRNSALQETYSILLGNVLTPTLRERENIIRNLETLRLLKQLRTLQDYWDLQPDNDAIQKDVKQNNLEEDEQELLSTNSVGSISTEEIEQLEIAIELIQLLEKKEKSNLVRRITSPANHPFIQLYHTESGHYQMVRLANEDQVSIVTNEFQQYSRYNEKLDLYIVENLMSNPKIIYIENLNEKINNGEVIYNQKNKKLIYKKMNQYRIY</sequence>
<organism evidence="1 2">
    <name type="scientific">Turicibacter bilis</name>
    <dbReference type="NCBI Taxonomy" id="2735723"/>
    <lineage>
        <taxon>Bacteria</taxon>
        <taxon>Bacillati</taxon>
        <taxon>Bacillota</taxon>
        <taxon>Erysipelotrichia</taxon>
        <taxon>Erysipelotrichales</taxon>
        <taxon>Turicibacteraceae</taxon>
        <taxon>Turicibacter</taxon>
    </lineage>
</organism>
<accession>A0ABY5JLH0</accession>
<reference evidence="1 2" key="1">
    <citation type="submission" date="2021-03" db="EMBL/GenBank/DDBJ databases">
        <title>Comparative Genomics and Metabolomics in the genus Turicibacter.</title>
        <authorList>
            <person name="Maki J."/>
            <person name="Looft T."/>
        </authorList>
    </citation>
    <scope>NUCLEOTIDE SEQUENCE [LARGE SCALE GENOMIC DNA]</scope>
    <source>
        <strain evidence="1 2">MMM721</strain>
    </source>
</reference>